<dbReference type="GO" id="GO:0000287">
    <property type="term" value="F:magnesium ion binding"/>
    <property type="evidence" value="ECO:0007669"/>
    <property type="project" value="InterPro"/>
</dbReference>
<dbReference type="Gene3D" id="2.40.33.10">
    <property type="entry name" value="PK beta-barrel domain-like"/>
    <property type="match status" value="1"/>
</dbReference>
<evidence type="ECO:0000256" key="4">
    <source>
        <dbReference type="ARBA" id="ARBA00008663"/>
    </source>
</evidence>
<keyword evidence="11 14" id="KW-0460">Magnesium</keyword>
<dbReference type="Gene3D" id="3.40.1380.20">
    <property type="entry name" value="Pyruvate kinase, C-terminal domain"/>
    <property type="match status" value="1"/>
</dbReference>
<dbReference type="InterPro" id="IPR011037">
    <property type="entry name" value="Pyrv_Knase-like_insert_dom_sf"/>
</dbReference>
<dbReference type="Gene3D" id="3.20.20.60">
    <property type="entry name" value="Phosphoenolpyruvate-binding domains"/>
    <property type="match status" value="1"/>
</dbReference>
<dbReference type="NCBIfam" id="NF004491">
    <property type="entry name" value="PRK05826.1"/>
    <property type="match status" value="1"/>
</dbReference>
<dbReference type="Pfam" id="PF02887">
    <property type="entry name" value="PK_C"/>
    <property type="match status" value="1"/>
</dbReference>
<comment type="pathway">
    <text evidence="3 14">Carbohydrate degradation; glycolysis; pyruvate from D-glyceraldehyde 3-phosphate: step 5/5.</text>
</comment>
<evidence type="ECO:0000256" key="10">
    <source>
        <dbReference type="ARBA" id="ARBA00022840"/>
    </source>
</evidence>
<evidence type="ECO:0000259" key="16">
    <source>
        <dbReference type="Pfam" id="PF02887"/>
    </source>
</evidence>
<dbReference type="FunFam" id="3.20.20.60:FF:000025">
    <property type="entry name" value="Pyruvate kinase"/>
    <property type="match status" value="1"/>
</dbReference>
<evidence type="ECO:0000256" key="6">
    <source>
        <dbReference type="ARBA" id="ARBA00022679"/>
    </source>
</evidence>
<dbReference type="SUPFAM" id="SSF52935">
    <property type="entry name" value="PK C-terminal domain-like"/>
    <property type="match status" value="1"/>
</dbReference>
<gene>
    <name evidence="17" type="primary">pk</name>
</gene>
<dbReference type="InterPro" id="IPR015795">
    <property type="entry name" value="Pyrv_Knase_C"/>
</dbReference>
<accession>A0A097IUB6</accession>
<comment type="cofactor">
    <cofactor evidence="2">
        <name>K(+)</name>
        <dbReference type="ChEBI" id="CHEBI:29103"/>
    </cofactor>
</comment>
<comment type="catalytic activity">
    <reaction evidence="14">
        <text>pyruvate + ATP = phosphoenolpyruvate + ADP + H(+)</text>
        <dbReference type="Rhea" id="RHEA:18157"/>
        <dbReference type="ChEBI" id="CHEBI:15361"/>
        <dbReference type="ChEBI" id="CHEBI:15378"/>
        <dbReference type="ChEBI" id="CHEBI:30616"/>
        <dbReference type="ChEBI" id="CHEBI:58702"/>
        <dbReference type="ChEBI" id="CHEBI:456216"/>
        <dbReference type="EC" id="2.7.1.40"/>
    </reaction>
</comment>
<feature type="domain" description="Pyruvate kinase barrel" evidence="15">
    <location>
        <begin position="85"/>
        <end position="405"/>
    </location>
</feature>
<evidence type="ECO:0000256" key="8">
    <source>
        <dbReference type="ARBA" id="ARBA00022741"/>
    </source>
</evidence>
<evidence type="ECO:0000256" key="11">
    <source>
        <dbReference type="ARBA" id="ARBA00022842"/>
    </source>
</evidence>
<keyword evidence="10" id="KW-0067">ATP-binding</keyword>
<feature type="domain" description="Pyruvate kinase C-terminal" evidence="16">
    <location>
        <begin position="448"/>
        <end position="557"/>
    </location>
</feature>
<proteinExistence type="evidence at transcript level"/>
<dbReference type="GO" id="GO:0004743">
    <property type="term" value="F:pyruvate kinase activity"/>
    <property type="evidence" value="ECO:0007669"/>
    <property type="project" value="UniProtKB-EC"/>
</dbReference>
<keyword evidence="13 17" id="KW-0670">Pyruvate</keyword>
<dbReference type="SUPFAM" id="SSF50800">
    <property type="entry name" value="PK beta-barrel domain-like"/>
    <property type="match status" value="1"/>
</dbReference>
<dbReference type="InterPro" id="IPR036918">
    <property type="entry name" value="Pyrv_Knase_C_sf"/>
</dbReference>
<dbReference type="EC" id="2.7.1.40" evidence="5 14"/>
<evidence type="ECO:0000256" key="5">
    <source>
        <dbReference type="ARBA" id="ARBA00012142"/>
    </source>
</evidence>
<evidence type="ECO:0000256" key="2">
    <source>
        <dbReference type="ARBA" id="ARBA00001958"/>
    </source>
</evidence>
<dbReference type="InterPro" id="IPR001697">
    <property type="entry name" value="Pyr_Knase"/>
</dbReference>
<dbReference type="InterPro" id="IPR015806">
    <property type="entry name" value="Pyrv_Knase_insert_dom_sf"/>
</dbReference>
<evidence type="ECO:0000256" key="12">
    <source>
        <dbReference type="ARBA" id="ARBA00023152"/>
    </source>
</evidence>
<dbReference type="GO" id="GO:0005524">
    <property type="term" value="F:ATP binding"/>
    <property type="evidence" value="ECO:0007669"/>
    <property type="project" value="UniProtKB-KW"/>
</dbReference>
<evidence type="ECO:0000256" key="7">
    <source>
        <dbReference type="ARBA" id="ARBA00022723"/>
    </source>
</evidence>
<sequence>MSAFVPPSALRSLRSTPASLRSSTFSQLQSKRVAQAPNARQAARWHMVVTGRNGSQAPSTLQSSGGFDLASDVIDDKLWDVQIPRMSKIVCTIGPKTCDIESIEKLAETGMDIVRLNMSHGTHEWHGKVIETVREVNSRGRFNLGLLLDTKGPEVRSGDLKAPIQVKRGQKFTWTVRKDFDSFDDFTVDVSYDDFVKDVHVGDTLLVDGGMCSFLVTDVTDKDVLSECIDGGTLTSRRHLNVRGKSASLPAITAKDWEDIKFGMENNVDFYALSFVKHEDDVQTLISYLRKNNSLALVLSKIESADAVKRLRPILEASDGAMVARGDLGAEIPVEDVPLVQDEIVSINRSIRKPTIVATHMLESMITYPSPTRAEVADITEAVRQGADATMLSGETANGSYPYKALSVMATVAESVVSQDCALSENDLFSPVLRMNESKAQDARLDLAFGASTMASRLNVAAIVVFTRVGTYAKLVSCTRPRCPVIAFTPDEDLVRRLTLYWGVKPFELAFSDDPEETISRAVKFLIEKGLTSTGDTLVITSDMLVTDKSKVNTIQVRTVH</sequence>
<keyword evidence="9 14" id="KW-0418">Kinase</keyword>
<dbReference type="GO" id="GO:0030955">
    <property type="term" value="F:potassium ion binding"/>
    <property type="evidence" value="ECO:0007669"/>
    <property type="project" value="InterPro"/>
</dbReference>
<dbReference type="InterPro" id="IPR015793">
    <property type="entry name" value="Pyrv_Knase_brl"/>
</dbReference>
<dbReference type="GO" id="GO:0016301">
    <property type="term" value="F:kinase activity"/>
    <property type="evidence" value="ECO:0007669"/>
    <property type="project" value="UniProtKB-KW"/>
</dbReference>
<dbReference type="NCBIfam" id="TIGR01064">
    <property type="entry name" value="pyruv_kin"/>
    <property type="match status" value="1"/>
</dbReference>
<evidence type="ECO:0000313" key="17">
    <source>
        <dbReference type="EMBL" id="AIT70048.1"/>
    </source>
</evidence>
<dbReference type="SUPFAM" id="SSF51621">
    <property type="entry name" value="Phosphoenolpyruvate/pyruvate domain"/>
    <property type="match status" value="1"/>
</dbReference>
<keyword evidence="8" id="KW-0547">Nucleotide-binding</keyword>
<keyword evidence="7" id="KW-0479">Metal-binding</keyword>
<evidence type="ECO:0000259" key="15">
    <source>
        <dbReference type="Pfam" id="PF00224"/>
    </source>
</evidence>
<evidence type="ECO:0000256" key="14">
    <source>
        <dbReference type="RuleBase" id="RU000504"/>
    </source>
</evidence>
<dbReference type="EMBL" id="KM113680">
    <property type="protein sequence ID" value="AIT70048.1"/>
    <property type="molecule type" value="mRNA"/>
</dbReference>
<dbReference type="PROSITE" id="PS00110">
    <property type="entry name" value="PYRUVATE_KINASE"/>
    <property type="match status" value="1"/>
</dbReference>
<evidence type="ECO:0000256" key="3">
    <source>
        <dbReference type="ARBA" id="ARBA00004997"/>
    </source>
</evidence>
<evidence type="ECO:0000256" key="9">
    <source>
        <dbReference type="ARBA" id="ARBA00022777"/>
    </source>
</evidence>
<reference evidence="17" key="1">
    <citation type="journal article" date="2014" name="PLoS ONE">
        <title>Phylogeny of c4-photosynthesis enzymes based on algal transcriptomic and genomic data supports an archaeal/proteobacterial origin and multiple duplication for most c4-related genes.</title>
        <authorList>
            <person name="Chi S."/>
            <person name="Wu S."/>
            <person name="Yu J."/>
            <person name="Wang X."/>
            <person name="Tang X."/>
            <person name="Liu T."/>
        </authorList>
    </citation>
    <scope>NUCLEOTIDE SEQUENCE</scope>
    <source>
        <strain evidence="17">WEJN-2025994</strain>
    </source>
</reference>
<protein>
    <recommendedName>
        <fullName evidence="5 14">Pyruvate kinase</fullName>
        <ecNumber evidence="5 14">2.7.1.40</ecNumber>
    </recommendedName>
</protein>
<dbReference type="InterPro" id="IPR040442">
    <property type="entry name" value="Pyrv_kinase-like_dom_sf"/>
</dbReference>
<dbReference type="AlphaFoldDB" id="A0A097IUB6"/>
<dbReference type="Pfam" id="PF00224">
    <property type="entry name" value="PK"/>
    <property type="match status" value="1"/>
</dbReference>
<dbReference type="PANTHER" id="PTHR11817">
    <property type="entry name" value="PYRUVATE KINASE"/>
    <property type="match status" value="1"/>
</dbReference>
<dbReference type="InterPro" id="IPR018209">
    <property type="entry name" value="Pyrv_Knase_AS"/>
</dbReference>
<dbReference type="InterPro" id="IPR015813">
    <property type="entry name" value="Pyrv/PenolPyrv_kinase-like_dom"/>
</dbReference>
<dbReference type="UniPathway" id="UPA00109">
    <property type="reaction ID" value="UER00188"/>
</dbReference>
<dbReference type="PRINTS" id="PR01050">
    <property type="entry name" value="PYRUVTKNASE"/>
</dbReference>
<name>A0A097IUB6_9FLOR</name>
<comment type="cofactor">
    <cofactor evidence="1">
        <name>Mg(2+)</name>
        <dbReference type="ChEBI" id="CHEBI:18420"/>
    </cofactor>
</comment>
<evidence type="ECO:0000256" key="13">
    <source>
        <dbReference type="ARBA" id="ARBA00023317"/>
    </source>
</evidence>
<evidence type="ECO:0000256" key="1">
    <source>
        <dbReference type="ARBA" id="ARBA00001946"/>
    </source>
</evidence>
<keyword evidence="12 14" id="KW-0324">Glycolysis</keyword>
<organism evidence="17">
    <name type="scientific">Mazzaella japonica</name>
    <dbReference type="NCBI Taxonomy" id="95356"/>
    <lineage>
        <taxon>Eukaryota</taxon>
        <taxon>Rhodophyta</taxon>
        <taxon>Florideophyceae</taxon>
        <taxon>Rhodymeniophycidae</taxon>
        <taxon>Gigartinales</taxon>
        <taxon>Gigartinaceae</taxon>
        <taxon>Mazzaella</taxon>
    </lineage>
</organism>
<keyword evidence="6 14" id="KW-0808">Transferase</keyword>
<comment type="similarity">
    <text evidence="4 14">Belongs to the pyruvate kinase family.</text>
</comment>